<gene>
    <name evidence="2" type="primary">POL_12</name>
    <name evidence="2" type="ORF">NGRA_3535</name>
</gene>
<evidence type="ECO:0000259" key="1">
    <source>
        <dbReference type="PROSITE" id="PS50878"/>
    </source>
</evidence>
<comment type="caution">
    <text evidence="2">The sequence shown here is derived from an EMBL/GenBank/DDBJ whole genome shotgun (WGS) entry which is preliminary data.</text>
</comment>
<dbReference type="InterPro" id="IPR043502">
    <property type="entry name" value="DNA/RNA_pol_sf"/>
</dbReference>
<keyword evidence="3" id="KW-1185">Reference proteome</keyword>
<dbReference type="Pfam" id="PF00078">
    <property type="entry name" value="RVT_1"/>
    <property type="match status" value="1"/>
</dbReference>
<name>A0A9P6KX50_9MICR</name>
<dbReference type="SUPFAM" id="SSF56672">
    <property type="entry name" value="DNA/RNA polymerases"/>
    <property type="match status" value="1"/>
</dbReference>
<feature type="domain" description="Reverse transcriptase" evidence="1">
    <location>
        <begin position="1"/>
        <end position="133"/>
    </location>
</feature>
<dbReference type="Proteomes" id="UP000740883">
    <property type="component" value="Unassembled WGS sequence"/>
</dbReference>
<sequence length="133" mass="15866">MENGVLRKFNLNWRSLIRAIEKLNGDIRLVSNLMRLNDLVEKDPYRLPLMRDIIRATQGSRVFTVIDLKEGFYHIEIEDEHKHKTDFEFDGRVYKWNSMVMGFKNSPHIMQKTMNRVLEEFRGNGVEVYMDDT</sequence>
<dbReference type="Gene3D" id="3.10.10.10">
    <property type="entry name" value="HIV Type 1 Reverse Transcriptase, subunit A, domain 1"/>
    <property type="match status" value="1"/>
</dbReference>
<organism evidence="2 3">
    <name type="scientific">Nosema granulosis</name>
    <dbReference type="NCBI Taxonomy" id="83296"/>
    <lineage>
        <taxon>Eukaryota</taxon>
        <taxon>Fungi</taxon>
        <taxon>Fungi incertae sedis</taxon>
        <taxon>Microsporidia</taxon>
        <taxon>Nosematidae</taxon>
        <taxon>Nosema</taxon>
    </lineage>
</organism>
<dbReference type="PANTHER" id="PTHR24559:SF444">
    <property type="entry name" value="REVERSE TRANSCRIPTASE DOMAIN-CONTAINING PROTEIN"/>
    <property type="match status" value="1"/>
</dbReference>
<dbReference type="InterPro" id="IPR053134">
    <property type="entry name" value="RNA-dir_DNA_polymerase"/>
</dbReference>
<evidence type="ECO:0000313" key="2">
    <source>
        <dbReference type="EMBL" id="KAF9746157.1"/>
    </source>
</evidence>
<dbReference type="InterPro" id="IPR043128">
    <property type="entry name" value="Rev_trsase/Diguanyl_cyclase"/>
</dbReference>
<evidence type="ECO:0000313" key="3">
    <source>
        <dbReference type="Proteomes" id="UP000740883"/>
    </source>
</evidence>
<proteinExistence type="predicted"/>
<accession>A0A9P6KX50</accession>
<dbReference type="EMBL" id="SBJO01001381">
    <property type="protein sequence ID" value="KAF9746157.1"/>
    <property type="molecule type" value="Genomic_DNA"/>
</dbReference>
<dbReference type="Gene3D" id="3.30.70.270">
    <property type="match status" value="1"/>
</dbReference>
<protein>
    <submittedName>
        <fullName evidence="2">Polyprotein P3</fullName>
    </submittedName>
</protein>
<dbReference type="PROSITE" id="PS50878">
    <property type="entry name" value="RT_POL"/>
    <property type="match status" value="1"/>
</dbReference>
<dbReference type="AlphaFoldDB" id="A0A9P6KX50"/>
<dbReference type="InterPro" id="IPR000477">
    <property type="entry name" value="RT_dom"/>
</dbReference>
<dbReference type="OrthoDB" id="2192994at2759"/>
<dbReference type="PANTHER" id="PTHR24559">
    <property type="entry name" value="TRANSPOSON TY3-I GAG-POL POLYPROTEIN"/>
    <property type="match status" value="1"/>
</dbReference>
<dbReference type="CDD" id="cd01647">
    <property type="entry name" value="RT_LTR"/>
    <property type="match status" value="1"/>
</dbReference>
<reference evidence="2 3" key="1">
    <citation type="journal article" date="2020" name="Genome Biol. Evol.">
        <title>Comparative genomics of strictly vertically transmitted, feminizing microsporidia endosymbionts of amphipod crustaceans.</title>
        <authorList>
            <person name="Cormier A."/>
            <person name="Chebbi M.A."/>
            <person name="Giraud I."/>
            <person name="Wattier R."/>
            <person name="Teixeira M."/>
            <person name="Gilbert C."/>
            <person name="Rigaud T."/>
            <person name="Cordaux R."/>
        </authorList>
    </citation>
    <scope>NUCLEOTIDE SEQUENCE [LARGE SCALE GENOMIC DNA]</scope>
    <source>
        <strain evidence="2 3">Ou3-Ou53</strain>
    </source>
</reference>